<name>A0ABQ7GDV0_DUNSA</name>
<gene>
    <name evidence="1" type="ORF">DUNSADRAFT_11236</name>
</gene>
<comment type="caution">
    <text evidence="1">The sequence shown here is derived from an EMBL/GenBank/DDBJ whole genome shotgun (WGS) entry which is preliminary data.</text>
</comment>
<dbReference type="Proteomes" id="UP000815325">
    <property type="component" value="Unassembled WGS sequence"/>
</dbReference>
<evidence type="ECO:0000313" key="1">
    <source>
        <dbReference type="EMBL" id="KAF5832778.1"/>
    </source>
</evidence>
<evidence type="ECO:0000313" key="2">
    <source>
        <dbReference type="Proteomes" id="UP000815325"/>
    </source>
</evidence>
<protein>
    <recommendedName>
        <fullName evidence="3">S1 motif domain-containing protein</fullName>
    </recommendedName>
</protein>
<sequence>MLSGGAHQFHVPCTKPPSTTTSSLVGRIVLLPQAVHHTQPSAIRKCHGGTLLPGTLSKSTPAHAKIQTLAAALESVAQQPPPTTSPIQHQKGMIVKGVIEEFQPGAASILLMDGSRAKLPWESVTKRAFNYQALRHEHTSPLSVGEEILAMVRSEASGREPTRVSTAALESMPGSILEDKKAVFAEAEEWLQIADSHKPASFSAWRGERQLQRFIQPALENRAMTRKRRG</sequence>
<proteinExistence type="predicted"/>
<keyword evidence="2" id="KW-1185">Reference proteome</keyword>
<evidence type="ECO:0008006" key="3">
    <source>
        <dbReference type="Google" id="ProtNLM"/>
    </source>
</evidence>
<reference evidence="1" key="1">
    <citation type="submission" date="2017-08" db="EMBL/GenBank/DDBJ databases">
        <authorList>
            <person name="Polle J.E."/>
            <person name="Barry K."/>
            <person name="Cushman J."/>
            <person name="Schmutz J."/>
            <person name="Tran D."/>
            <person name="Hathwaick L.T."/>
            <person name="Yim W.C."/>
            <person name="Jenkins J."/>
            <person name="Mckie-Krisberg Z.M."/>
            <person name="Prochnik S."/>
            <person name="Lindquist E."/>
            <person name="Dockter R.B."/>
            <person name="Adam C."/>
            <person name="Molina H."/>
            <person name="Bunkerborg J."/>
            <person name="Jin E."/>
            <person name="Buchheim M."/>
            <person name="Magnuson J."/>
        </authorList>
    </citation>
    <scope>NUCLEOTIDE SEQUENCE</scope>
    <source>
        <strain evidence="1">CCAP 19/18</strain>
    </source>
</reference>
<accession>A0ABQ7GDV0</accession>
<organism evidence="1 2">
    <name type="scientific">Dunaliella salina</name>
    <name type="common">Green alga</name>
    <name type="synonym">Protococcus salinus</name>
    <dbReference type="NCBI Taxonomy" id="3046"/>
    <lineage>
        <taxon>Eukaryota</taxon>
        <taxon>Viridiplantae</taxon>
        <taxon>Chlorophyta</taxon>
        <taxon>core chlorophytes</taxon>
        <taxon>Chlorophyceae</taxon>
        <taxon>CS clade</taxon>
        <taxon>Chlamydomonadales</taxon>
        <taxon>Dunaliellaceae</taxon>
        <taxon>Dunaliella</taxon>
    </lineage>
</organism>
<dbReference type="EMBL" id="MU069850">
    <property type="protein sequence ID" value="KAF5832778.1"/>
    <property type="molecule type" value="Genomic_DNA"/>
</dbReference>